<accession>A0ABP9KPM4</accession>
<sequence length="201" mass="22106">MAGLLGELHDRLRDRVREKEGRAVDPTAAIVDSQAVRAAANIPRSTSGWDGGKKVGGRKRHLVVDCLGLVLAVTATAASVQDRDAAVGLLDGLSTKYFPIRRVWADGGYAGRLVDWAAENLHLTLEIVRRTDDTSGFVALPRRWVAERTLSRLMRSRRLVRDYETLPVMHEAMVLWSMTMLMSGRLPGRHPAGSARSAAKQ</sequence>
<gene>
    <name evidence="2" type="ORF">GCM10023336_37670</name>
</gene>
<protein>
    <recommendedName>
        <fullName evidence="1">Transposase IS4-like domain-containing protein</fullName>
    </recommendedName>
</protein>
<organism evidence="2 3">
    <name type="scientific">Streptomyces similanensis</name>
    <dbReference type="NCBI Taxonomy" id="1274988"/>
    <lineage>
        <taxon>Bacteria</taxon>
        <taxon>Bacillati</taxon>
        <taxon>Actinomycetota</taxon>
        <taxon>Actinomycetes</taxon>
        <taxon>Kitasatosporales</taxon>
        <taxon>Streptomycetaceae</taxon>
        <taxon>Streptomyces</taxon>
    </lineage>
</organism>
<proteinExistence type="predicted"/>
<name>A0ABP9KPM4_9ACTN</name>
<dbReference type="RefSeq" id="WP_345669386.1">
    <property type="nucleotide sequence ID" value="NZ_BAABKC010000053.1"/>
</dbReference>
<reference evidence="3" key="1">
    <citation type="journal article" date="2019" name="Int. J. Syst. Evol. Microbiol.">
        <title>The Global Catalogue of Microorganisms (GCM) 10K type strain sequencing project: providing services to taxonomists for standard genome sequencing and annotation.</title>
        <authorList>
            <consortium name="The Broad Institute Genomics Platform"/>
            <consortium name="The Broad Institute Genome Sequencing Center for Infectious Disease"/>
            <person name="Wu L."/>
            <person name="Ma J."/>
        </authorList>
    </citation>
    <scope>NUCLEOTIDE SEQUENCE [LARGE SCALE GENOMIC DNA]</scope>
    <source>
        <strain evidence="3">JCM 18410</strain>
    </source>
</reference>
<dbReference type="Pfam" id="PF01609">
    <property type="entry name" value="DDE_Tnp_1"/>
    <property type="match status" value="1"/>
</dbReference>
<evidence type="ECO:0000259" key="1">
    <source>
        <dbReference type="Pfam" id="PF01609"/>
    </source>
</evidence>
<dbReference type="Proteomes" id="UP001500124">
    <property type="component" value="Unassembled WGS sequence"/>
</dbReference>
<evidence type="ECO:0000313" key="3">
    <source>
        <dbReference type="Proteomes" id="UP001500124"/>
    </source>
</evidence>
<evidence type="ECO:0000313" key="2">
    <source>
        <dbReference type="EMBL" id="GAA5060801.1"/>
    </source>
</evidence>
<dbReference type="PANTHER" id="PTHR30007:SF0">
    <property type="entry name" value="TRANSPOSASE"/>
    <property type="match status" value="1"/>
</dbReference>
<comment type="caution">
    <text evidence="2">The sequence shown here is derived from an EMBL/GenBank/DDBJ whole genome shotgun (WGS) entry which is preliminary data.</text>
</comment>
<feature type="domain" description="Transposase IS4-like" evidence="1">
    <location>
        <begin position="26"/>
        <end position="179"/>
    </location>
</feature>
<dbReference type="InterPro" id="IPR002559">
    <property type="entry name" value="Transposase_11"/>
</dbReference>
<dbReference type="PANTHER" id="PTHR30007">
    <property type="entry name" value="PHP DOMAIN PROTEIN"/>
    <property type="match status" value="1"/>
</dbReference>
<keyword evidence="3" id="KW-1185">Reference proteome</keyword>
<dbReference type="EMBL" id="BAABKC010000053">
    <property type="protein sequence ID" value="GAA5060801.1"/>
    <property type="molecule type" value="Genomic_DNA"/>
</dbReference>